<feature type="compositionally biased region" description="Low complexity" evidence="2">
    <location>
        <begin position="845"/>
        <end position="854"/>
    </location>
</feature>
<dbReference type="GO" id="GO:0061371">
    <property type="term" value="P:determination of heart left/right asymmetry"/>
    <property type="evidence" value="ECO:0000315"/>
    <property type="project" value="ZFIN"/>
</dbReference>
<keyword evidence="3" id="KW-1185">Reference proteome</keyword>
<protein>
    <submittedName>
        <fullName evidence="4">Centriole and centriolar satellite protein ofd1 isoform X1</fullName>
    </submittedName>
</protein>
<feature type="compositionally biased region" description="Low complexity" evidence="2">
    <location>
        <begin position="763"/>
        <end position="774"/>
    </location>
</feature>
<name>A0A8M3AWD4_DANRE</name>
<dbReference type="GO" id="GO:0005813">
    <property type="term" value="C:centrosome"/>
    <property type="evidence" value="ECO:0000314"/>
    <property type="project" value="ZFIN"/>
</dbReference>
<feature type="coiled-coil region" evidence="1">
    <location>
        <begin position="338"/>
        <end position="554"/>
    </location>
</feature>
<reference evidence="4" key="1">
    <citation type="submission" date="2025-08" db="UniProtKB">
        <authorList>
            <consortium name="RefSeq"/>
        </authorList>
    </citation>
    <scope>IDENTIFICATION</scope>
    <source>
        <strain evidence="4">Tuebingen</strain>
        <tissue evidence="4">Fibroblasts and whole tissue</tissue>
    </source>
</reference>
<dbReference type="ZFIN" id="ZDB-GENE-030131-5427">
    <property type="gene designation" value="ofd1"/>
</dbReference>
<dbReference type="GO" id="GO:0060027">
    <property type="term" value="P:convergent extension involved in gastrulation"/>
    <property type="evidence" value="ECO:0000315"/>
    <property type="project" value="ZFIN"/>
</dbReference>
<dbReference type="GeneID" id="327216"/>
<accession>A0A8M3AWD4</accession>
<proteinExistence type="predicted"/>
<feature type="region of interest" description="Disordered" evidence="2">
    <location>
        <begin position="594"/>
        <end position="613"/>
    </location>
</feature>
<dbReference type="InterPro" id="IPR006594">
    <property type="entry name" value="LisH"/>
</dbReference>
<dbReference type="PANTHER" id="PTHR39063">
    <property type="entry name" value="ORAL-FACIAL-DIGITAL SYNDROME 1 PROTEIN HOMOLOG"/>
    <property type="match status" value="1"/>
</dbReference>
<feature type="region of interest" description="Disordered" evidence="2">
    <location>
        <begin position="838"/>
        <end position="954"/>
    </location>
</feature>
<dbReference type="Pfam" id="PF16045">
    <property type="entry name" value="LisH_2"/>
    <property type="match status" value="1"/>
</dbReference>
<dbReference type="GO" id="GO:0036064">
    <property type="term" value="C:ciliary basal body"/>
    <property type="evidence" value="ECO:0000314"/>
    <property type="project" value="ZFIN"/>
</dbReference>
<dbReference type="GO" id="GO:0060026">
    <property type="term" value="P:convergent extension"/>
    <property type="evidence" value="ECO:0000315"/>
    <property type="project" value="ZFIN"/>
</dbReference>
<feature type="compositionally biased region" description="Basic and acidic residues" evidence="2">
    <location>
        <begin position="925"/>
        <end position="940"/>
    </location>
</feature>
<dbReference type="Proteomes" id="UP000000437">
    <property type="component" value="Chromosome 9"/>
</dbReference>
<dbReference type="InterPro" id="IPR055289">
    <property type="entry name" value="OFD1"/>
</dbReference>
<gene>
    <name evidence="4 5" type="primary">ofd1</name>
    <name evidence="4" type="synonym">wu:fa07a10</name>
    <name evidence="4" type="synonym">wu:fd17e11</name>
    <name evidence="4" type="synonym">zgc:92562</name>
</gene>
<sequence>MSASKEESLSPDEMRQKLYQTFKSRGLLDTLKTQLRNQLIQELQAPVRRGESASRRSADHTDSVLVSACNSVVVDHLRSAGYEYTLSVFQPECGLSKDKVLSSRDVLQIMKISPHMPLYKSLVSNIQSGQSGFLKSLLMELTDHSVYRDCSDNSTQTTSIAAHKESLVEKMQLIDEEYEVLRHRGDRWASVEAKLAEYRKEIQEQAQIELNAKLQHFMDVEIAKVKQEEKERSRKEILELRRDMEKTYELKSEALISREKNAIERLQKHQEIEEKDIYAQRQAVLREIESVRSREMELRQRMEAFDKSCALHEEKVKTMEDLLRRRELSVKTMEDSFEQKLKSELLKYQLELKEENMKRTEKLTENEERIRAEATRLQKEAAVIEAKTQDYERTSSEVKQLLMELESSRSQASLLKQQKELLREQLENMRDYPELKKHTLELQTRISLLKQQLEEKQQHNQRLTQELSAPSHEHLMLQAELRRLEAEHKLEKEELETQKNVLHTQLQHEVQQCALLKTQLMECEERTKWMNTHTEELKLQLQQTQQALENEILRNPKPSLVDRSVLNLHPDKLLPPDIYIDTELLRNTRAAADGNVSEAGPALRGPKSRTVAPEHDSDMVISALSRIRELEQEAERLEEAYRSHQQRALSAEDPTLHRGSQNYSRPTAAQQHRVISRSPIFAGRPIEEEHEEFSRTPSPAERLASPPARRLSSTPQSASRSKRRADEEHDEHSLNTECVKVSSNTDRPALMFPERLISPIPAEELSSSISPSSPVMKSTTRHTQSPAKLQEILLSSSSQESSPQPEKITLHDLTEPIQMVSADQPCLLQDCEPELQQDHPDVQISSSSSSSSSSQREEEQQRETHTLQQQPHEEQTQEQRDDAGGHVTSAASPTGGAEEANPLQRYMQMLMQDKQQEQSPNKESSGSHEENLQSENHEHSAGVISHDEADDDFW</sequence>
<evidence type="ECO:0000313" key="4">
    <source>
        <dbReference type="RefSeq" id="XP_009303289.1"/>
    </source>
</evidence>
<dbReference type="AlphaFoldDB" id="A0A8M3AWD4"/>
<dbReference type="PANTHER" id="PTHR39063:SF1">
    <property type="entry name" value="OFD1 CENTRIOLE AND CENTRIOLAR SATELLITE PROTEIN"/>
    <property type="match status" value="1"/>
</dbReference>
<feature type="region of interest" description="Disordered" evidence="2">
    <location>
        <begin position="763"/>
        <end position="785"/>
    </location>
</feature>
<feature type="compositionally biased region" description="Polar residues" evidence="2">
    <location>
        <begin position="658"/>
        <end position="670"/>
    </location>
</feature>
<evidence type="ECO:0000256" key="1">
    <source>
        <dbReference type="SAM" id="Coils"/>
    </source>
</evidence>
<dbReference type="RefSeq" id="XP_009303289.1">
    <property type="nucleotide sequence ID" value="XM_009305014.4"/>
</dbReference>
<evidence type="ECO:0000256" key="2">
    <source>
        <dbReference type="SAM" id="MobiDB-lite"/>
    </source>
</evidence>
<organism evidence="3 4">
    <name type="scientific">Danio rerio</name>
    <name type="common">Zebrafish</name>
    <name type="synonym">Brachydanio rerio</name>
    <dbReference type="NCBI Taxonomy" id="7955"/>
    <lineage>
        <taxon>Eukaryota</taxon>
        <taxon>Metazoa</taxon>
        <taxon>Chordata</taxon>
        <taxon>Craniata</taxon>
        <taxon>Vertebrata</taxon>
        <taxon>Euteleostomi</taxon>
        <taxon>Actinopterygii</taxon>
        <taxon>Neopterygii</taxon>
        <taxon>Teleostei</taxon>
        <taxon>Ostariophysi</taxon>
        <taxon>Cypriniformes</taxon>
        <taxon>Danionidae</taxon>
        <taxon>Danioninae</taxon>
        <taxon>Danio</taxon>
    </lineage>
</organism>
<dbReference type="GO" id="GO:0060287">
    <property type="term" value="P:epithelial cilium movement involved in determination of left/right asymmetry"/>
    <property type="evidence" value="ECO:0000315"/>
    <property type="project" value="ZFIN"/>
</dbReference>
<keyword evidence="1" id="KW-0175">Coiled coil</keyword>
<dbReference type="GO" id="GO:0005634">
    <property type="term" value="C:nucleus"/>
    <property type="evidence" value="ECO:0000314"/>
    <property type="project" value="ZFIN"/>
</dbReference>
<evidence type="ECO:0000313" key="3">
    <source>
        <dbReference type="Proteomes" id="UP000000437"/>
    </source>
</evidence>
<feature type="region of interest" description="Disordered" evidence="2">
    <location>
        <begin position="638"/>
        <end position="746"/>
    </location>
</feature>
<feature type="coiled-coil region" evidence="1">
    <location>
        <begin position="223"/>
        <end position="276"/>
    </location>
</feature>
<dbReference type="GO" id="GO:0005576">
    <property type="term" value="C:extracellular region"/>
    <property type="evidence" value="ECO:0007669"/>
    <property type="project" value="GOC"/>
</dbReference>
<feature type="compositionally biased region" description="Basic and acidic residues" evidence="2">
    <location>
        <begin position="855"/>
        <end position="884"/>
    </location>
</feature>
<feature type="compositionally biased region" description="Polar residues" evidence="2">
    <location>
        <begin position="775"/>
        <end position="785"/>
    </location>
</feature>
<feature type="compositionally biased region" description="Basic and acidic residues" evidence="2">
    <location>
        <begin position="724"/>
        <end position="734"/>
    </location>
</feature>
<dbReference type="CTD" id="8481"/>
<dbReference type="OrthoDB" id="206339at2759"/>
<dbReference type="PROSITE" id="PS50896">
    <property type="entry name" value="LISH"/>
    <property type="match status" value="1"/>
</dbReference>
<evidence type="ECO:0000313" key="5">
    <source>
        <dbReference type="ZFIN" id="ZDB-GENE-030131-5427"/>
    </source>
</evidence>
<dbReference type="AGR" id="ZFIN:ZDB-GENE-030131-5427"/>